<dbReference type="STRING" id="1198245.SAMN05444858_101526"/>
<accession>A0A1N6QY16</accession>
<protein>
    <submittedName>
        <fullName evidence="2">Uncharacterized protein</fullName>
    </submittedName>
</protein>
<sequence>MVITVVLLGLAGLGLPTRGGAAEPDEGSIGIRLLEAPTNRRDDPRALRYIVDHLRPGTTIKRQLLIVNRSAERRAVEFYPAAASVEGARFVFDGGRAANELTSWITIDRDAIELEPWEETRVRATIAVPADVPAGERYGVLWASAASSPSPSGGQVTQVHRVGVRVYLDVGEGGEPVSDFTIGEMRPARSSHGEPSVTVRVDNTGGRAVDLTGTVTLTDGPAGSRVGPFPVSEGTTLAVGATGQVSARFPPELPNGPWKIQVNLKSGRVERSATGQIRFPEPGGEGVRATLYSRMLTGWGALAAVAGLLLLAGLAVLARRFRRTAGRVPRERISAHR</sequence>
<keyword evidence="3" id="KW-1185">Reference proteome</keyword>
<proteinExistence type="predicted"/>
<dbReference type="Proteomes" id="UP000186004">
    <property type="component" value="Unassembled WGS sequence"/>
</dbReference>
<organism evidence="2 3">
    <name type="scientific">Micromonospora avicenniae</name>
    <dbReference type="NCBI Taxonomy" id="1198245"/>
    <lineage>
        <taxon>Bacteria</taxon>
        <taxon>Bacillati</taxon>
        <taxon>Actinomycetota</taxon>
        <taxon>Actinomycetes</taxon>
        <taxon>Micromonosporales</taxon>
        <taxon>Micromonosporaceae</taxon>
        <taxon>Micromonospora</taxon>
    </lineage>
</organism>
<dbReference type="AlphaFoldDB" id="A0A1N6QY16"/>
<dbReference type="EMBL" id="FTNF01000001">
    <property type="protein sequence ID" value="SIQ21503.1"/>
    <property type="molecule type" value="Genomic_DNA"/>
</dbReference>
<reference evidence="2 3" key="1">
    <citation type="submission" date="2017-01" db="EMBL/GenBank/DDBJ databases">
        <authorList>
            <person name="Mah S.A."/>
            <person name="Swanson W.J."/>
            <person name="Moy G.W."/>
            <person name="Vacquier V.D."/>
        </authorList>
    </citation>
    <scope>NUCLEOTIDE SEQUENCE [LARGE SCALE GENOMIC DNA]</scope>
    <source>
        <strain evidence="2 3">DSM 45758</strain>
    </source>
</reference>
<keyword evidence="1" id="KW-0472">Membrane</keyword>
<name>A0A1N6QY16_9ACTN</name>
<evidence type="ECO:0000313" key="3">
    <source>
        <dbReference type="Proteomes" id="UP000186004"/>
    </source>
</evidence>
<keyword evidence="1" id="KW-1133">Transmembrane helix</keyword>
<evidence type="ECO:0000313" key="2">
    <source>
        <dbReference type="EMBL" id="SIQ21503.1"/>
    </source>
</evidence>
<feature type="transmembrane region" description="Helical" evidence="1">
    <location>
        <begin position="296"/>
        <end position="317"/>
    </location>
</feature>
<gene>
    <name evidence="2" type="ORF">SAMN05444858_101526</name>
</gene>
<keyword evidence="1" id="KW-0812">Transmembrane</keyword>
<evidence type="ECO:0000256" key="1">
    <source>
        <dbReference type="SAM" id="Phobius"/>
    </source>
</evidence>